<dbReference type="Pfam" id="PF04041">
    <property type="entry name" value="Glyco_hydro_130"/>
    <property type="match status" value="1"/>
</dbReference>
<comment type="caution">
    <text evidence="5">The sequence shown here is derived from an EMBL/GenBank/DDBJ whole genome shotgun (WGS) entry which is preliminary data.</text>
</comment>
<evidence type="ECO:0000256" key="2">
    <source>
        <dbReference type="ARBA" id="ARBA00022679"/>
    </source>
</evidence>
<dbReference type="GO" id="GO:0016757">
    <property type="term" value="F:glycosyltransferase activity"/>
    <property type="evidence" value="ECO:0007669"/>
    <property type="project" value="UniProtKB-KW"/>
</dbReference>
<proteinExistence type="inferred from homology"/>
<dbReference type="PANTHER" id="PTHR34106:SF1">
    <property type="entry name" value="1,4-BETA-MANNOSYL-N-ACETYLGLUCOSAMINE PHOSPHORYLASE"/>
    <property type="match status" value="1"/>
</dbReference>
<evidence type="ECO:0000313" key="5">
    <source>
        <dbReference type="EMBL" id="GAT35303.1"/>
    </source>
</evidence>
<dbReference type="PIRSF" id="PIRSF016202">
    <property type="entry name" value="PH1107"/>
    <property type="match status" value="1"/>
</dbReference>
<dbReference type="PANTHER" id="PTHR34106">
    <property type="entry name" value="GLYCOSIDASE"/>
    <property type="match status" value="1"/>
</dbReference>
<protein>
    <submittedName>
        <fullName evidence="5">Beta-1,4-mannooligosaccharide/beta-1,4-mannosyl-N-acetylglucosamine phosphorylase</fullName>
    </submittedName>
</protein>
<keyword evidence="1" id="KW-0328">Glycosyltransferase</keyword>
<dbReference type="STRING" id="690879.TSACC_3368"/>
<feature type="region of interest" description="Disordered" evidence="4">
    <location>
        <begin position="1"/>
        <end position="21"/>
    </location>
</feature>
<dbReference type="RefSeq" id="WP_075081455.1">
    <property type="nucleotide sequence ID" value="NZ_BDCO01000003.1"/>
</dbReference>
<evidence type="ECO:0000256" key="3">
    <source>
        <dbReference type="ARBA" id="ARBA00024356"/>
    </source>
</evidence>
<dbReference type="InParanoid" id="A0A146GDT5"/>
<keyword evidence="2" id="KW-0808">Transferase</keyword>
<dbReference type="Gene3D" id="2.115.10.20">
    <property type="entry name" value="Glycosyl hydrolase domain, family 43"/>
    <property type="match status" value="1"/>
</dbReference>
<dbReference type="InterPro" id="IPR007184">
    <property type="entry name" value="Mannoside_phosphorylase"/>
</dbReference>
<dbReference type="AlphaFoldDB" id="A0A146GDT5"/>
<evidence type="ECO:0000256" key="4">
    <source>
        <dbReference type="SAM" id="MobiDB-lite"/>
    </source>
</evidence>
<name>A0A146GDT5_TERSA</name>
<dbReference type="EMBL" id="BDCO01000003">
    <property type="protein sequence ID" value="GAT35303.1"/>
    <property type="molecule type" value="Genomic_DNA"/>
</dbReference>
<accession>A0A146GDT5</accession>
<dbReference type="Proteomes" id="UP000076023">
    <property type="component" value="Unassembled WGS sequence"/>
</dbReference>
<evidence type="ECO:0000256" key="1">
    <source>
        <dbReference type="ARBA" id="ARBA00022676"/>
    </source>
</evidence>
<sequence>MAKSSPRKKRTQPEIPWSPRPEGSKDLVWRYPNNPILGRRAIPCAQAIYNSAVIPFEGRYVGVFRADHLNGMPNLHLGWSEDALSWKISNDPIKFTGGDAAYRSGYGYDPRVCRIGADYFITWCADYHGPTIGVAKTRDFRKFERLENAFLPNNRNGVLFPRRIGGKYAMLSRPSDGGHTPFGDIFYSESPDLCHWGVHRHVMSSGSLWWEGVKIGSGAVPIETDKGWLLLYHGVRSSCNGFVYSMGAALLDLEKPWIVRGRITGPILMPELDYETTGSVPNVVFPCATLHDEKDGRIAIYYGAADTHVALAFAWRDELVAEILKYPVGK</sequence>
<gene>
    <name evidence="5" type="ORF">TSACC_3368</name>
</gene>
<dbReference type="CDD" id="cd08993">
    <property type="entry name" value="GH130"/>
    <property type="match status" value="1"/>
</dbReference>
<keyword evidence="6" id="KW-1185">Reference proteome</keyword>
<organism evidence="5 6">
    <name type="scientific">Terrimicrobium sacchariphilum</name>
    <dbReference type="NCBI Taxonomy" id="690879"/>
    <lineage>
        <taxon>Bacteria</taxon>
        <taxon>Pseudomonadati</taxon>
        <taxon>Verrucomicrobiota</taxon>
        <taxon>Terrimicrobiia</taxon>
        <taxon>Terrimicrobiales</taxon>
        <taxon>Terrimicrobiaceae</taxon>
        <taxon>Terrimicrobium</taxon>
    </lineage>
</organism>
<reference evidence="6" key="1">
    <citation type="journal article" date="2017" name="Genome Announc.">
        <title>Draft Genome Sequence of Terrimicrobium sacchariphilum NM-5T, a Facultative Anaerobic Soil Bacterium of the Class Spartobacteria.</title>
        <authorList>
            <person name="Qiu Y.L."/>
            <person name="Tourlousse D.M."/>
            <person name="Matsuura N."/>
            <person name="Ohashi A."/>
            <person name="Sekiguchi Y."/>
        </authorList>
    </citation>
    <scope>NUCLEOTIDE SEQUENCE [LARGE SCALE GENOMIC DNA]</scope>
    <source>
        <strain evidence="6">NM-5</strain>
    </source>
</reference>
<dbReference type="InterPro" id="IPR023296">
    <property type="entry name" value="Glyco_hydro_beta-prop_sf"/>
</dbReference>
<comment type="similarity">
    <text evidence="3">Belongs to the glycosyl hydrolase 130 family.</text>
</comment>
<dbReference type="OrthoDB" id="9759709at2"/>
<evidence type="ECO:0000313" key="6">
    <source>
        <dbReference type="Proteomes" id="UP000076023"/>
    </source>
</evidence>
<dbReference type="SUPFAM" id="SSF75005">
    <property type="entry name" value="Arabinanase/levansucrase/invertase"/>
    <property type="match status" value="1"/>
</dbReference>
<feature type="compositionally biased region" description="Basic residues" evidence="4">
    <location>
        <begin position="1"/>
        <end position="10"/>
    </location>
</feature>